<dbReference type="CDD" id="cd11726">
    <property type="entry name" value="ADDz_ATRX"/>
    <property type="match status" value="1"/>
</dbReference>
<dbReference type="Pfam" id="PF17981">
    <property type="entry name" value="ADD_ATRX"/>
    <property type="match status" value="1"/>
</dbReference>
<evidence type="ECO:0000256" key="12">
    <source>
        <dbReference type="ARBA" id="ARBA00022840"/>
    </source>
</evidence>
<feature type="compositionally biased region" description="Basic residues" evidence="20">
    <location>
        <begin position="1307"/>
        <end position="1316"/>
    </location>
</feature>
<accession>A0ABM1L7I8</accession>
<evidence type="ECO:0000256" key="3">
    <source>
        <dbReference type="ARBA" id="ARBA00007025"/>
    </source>
</evidence>
<feature type="compositionally biased region" description="Basic residues" evidence="20">
    <location>
        <begin position="1019"/>
        <end position="1030"/>
    </location>
</feature>
<keyword evidence="9" id="KW-0863">Zinc-finger</keyword>
<feature type="compositionally biased region" description="Basic and acidic residues" evidence="20">
    <location>
        <begin position="907"/>
        <end position="920"/>
    </location>
</feature>
<feature type="region of interest" description="Disordered" evidence="20">
    <location>
        <begin position="2338"/>
        <end position="2365"/>
    </location>
</feature>
<evidence type="ECO:0000313" key="24">
    <source>
        <dbReference type="Proteomes" id="UP000694871"/>
    </source>
</evidence>
<dbReference type="EC" id="3.6.4.12" evidence="4"/>
<dbReference type="InterPro" id="IPR027417">
    <property type="entry name" value="P-loop_NTPase"/>
</dbReference>
<sequence>MTAEPASESKLNTLVQKLHDFLAHSSEESEDANSPPRVLVSKDTDQVNMPGNIPTPTENSREEGSSSSEKSKSLGSSRSKRKPTVVTKYVGSDDEQPVDETLNQDVSNENSENDVDMKSLPKGTVVVQPEPVLNEDKDDFKGPEFRNRNTSRVKPEIPKKRGEEGLHGIVSCTACGQQVNHFQKDSIYRHPALSVLICKTCFKYYMSDDISRDSDGMDEQCRWCAEGGNLICCDFCHNAFCKKCILRNLGRKELSTIMDENNQWHCYICHPEPLLDLVTACDSVFENLEQLLQQNKKRIRVENDKNKMYDNTLKYSSKKNSCNGEEKKLGHSYSGALTYSYKALMVPKDLLKKTKKLVETTTNMNTSFVNFLKEACENSEINSKVRLRQLKAFKSVLSDIKKSHLALEESLNLEIQALDAKFLQRNSKEKETNIKAEYNEVKKTEEKELKEHKVTLEISEHTNQSVPVIEQTVSRKAGCKDKKLGKAEELQYEPHNAEATDMDIVSVPSSVPEDIFESCMEAQKAAGATDQGTTNSFIKSNPTTKDSKGGKKLMQSTKVTKELVVKLTPVSLSSSPMKAEDPDGKPGKGVKKESGKENSNSSTECPPESEIVSLVEDPDLRRSPRVKTTPLRRPADISTLTSNSEEDSNDTRHGKHRRKPTKPKSEKDGLSSPDSTVLSDSKKLDRVDQSSDSDEVPAVLQEVAMMSHSSSDVDSSGEVPNDVLNDLQRQPVKEDNGKRKRKSSSSGSEFDAKRGKSSKVSAKKKRQNCSDSSNYDSEVVEGLNKIESTKKAIKKDPKRDNYESSEEESSKKGKGHSQQQEGGSCNEVDDDELSAPDEGRLSNSLEEASCKETTVKEKQTKDFKDSSSKSKQDTSSEKLGSNISEDTSKCLAEEGLDSSSDDNGQSPKREQRNESSDDARKKAKKGTKEKKSVTLGETSAKGQTGSSSEVDKSSPDKESCSASGGNSKKQSAVEGKTRRNLRERTSKKLRSNFADTKKELAIDTSDDDNLNKKGNGAKEKKKASSKRKNSTKVSSDLVSSSDEEFCEEKKKKKRGAPIKGKKKSNPNERGRIDTKKTKDEPTSSSSTSSSSNEAENDHVNSVGEGSSDEQKIKPVTESLLVATKIGFCQSSGDEGENKSGTAPMEEEEDDDDDPENRIAKKMLLEEIKANLSSEEDVSSDEESEDGKKKTGKPSENQGVNAEENEQEDVSSSDSDVKEAKKSKYRHRLLRHKLTMSDGESEEEKKGKSKEAKEVKRRNRRKVSSEDSDNSEANESGVSEEISESEDDQRPRTRSAKKAELEENQRSYKQKKKRRRIKVQDDSSSDNNKSNSEDEDNDEEDDDDDDSKSPGKGRKKIRKIIKDDKLRTETQNALKEEEERRRRIAEREREREKLREVIELTDAPLKCPITTKLVLDEDEETKEPIVQVHRKIVTKLKPHQVDGVQFMWDCCCESVRKTKKSAGSGCILAHCMGLGKTLQVVSFLHTVLLCDKLDFSTALVVCPLNTALNWVNEFEKWQEGLEDNEKLEVSELATVKRPQERSYMLQRWQDEGGVMIIGYEMYRNLAQGRNVKSRKLKEIFIKALVDPGPDFVICDEGHILKNEASAVSKAMNSIKSRRRIILTGTPLQNNLIEYHCMVNFIKENLLGSVKEFRNRFINPIQNGQCADSTMADVRVMKKRAHILYEMLAGCVQRKDYTALTKFLPPKYEYVLAVRMTPLQCKLYQFYLDHLTGVSSSTEGGRGKAGAKLFQDFQMLSRIWTHPWCLQLDYISKENKGYFDEDSLDEFIASDSEETSVSLSSDEYTKKKKSKGKKSKKDSSSGESGSDNDVEVIKVWNSRSRGGGEGIVEEPISNPPGTEKVEEGRTTSTSNPGSPAPDWYKDFVTEADAEVLEHSGKMVLLFEILRMAEELGNKVLVFSQSLISLDLIEDFLELVNQQREEGKPVIYKGEGKWFRNIDYYRLDGSTTAQSRKKWAEEFNDETNVRGRLFIISTKAGSLGINLVAANRVIIFDASWNPSYDIQSIFRVYRFGQIKPVFVYRFLAQGTMEDKIYDRQVTKQSLSFRVVDQQQVERHFTMNELTELYTFEPDLLDDPNSEKKKKRDTPMLPKDPILAELLQIHKEHIVGYHEHDSLLDHKEEEELTEEERKAAWAEYEAEKKGLTMRFNMPVGANMFQTNLNSQTPYIPFNVAALSAMSNQQLEDLINQGREKVVEATNNVTGARIQPLEDIISAIWKENLTLTETQVQSLALSRQASQEFDVKRREAIYNDVLTKQQMLISCVQRILMTRRLQQYNQQQQQQLTFQQAAMSHLMMPKPPGLVMNPSGFQQIDMRGMYQSMAGTMHPPPLQRAPSPMSGKTPGPSQGKSM</sequence>
<keyword evidence="14" id="KW-0238">DNA-binding</keyword>
<feature type="compositionally biased region" description="Acidic residues" evidence="20">
    <location>
        <begin position="1144"/>
        <end position="1154"/>
    </location>
</feature>
<feature type="compositionally biased region" description="Basic and acidic residues" evidence="20">
    <location>
        <begin position="1155"/>
        <end position="1168"/>
    </location>
</feature>
<dbReference type="InterPro" id="IPR052131">
    <property type="entry name" value="ATRX_domain-containing"/>
</dbReference>
<keyword evidence="10" id="KW-0378">Hydrolase</keyword>
<dbReference type="InterPro" id="IPR025766">
    <property type="entry name" value="ADD"/>
</dbReference>
<comment type="catalytic activity">
    <reaction evidence="18">
        <text>ATP + H2O = ADP + phosphate + H(+)</text>
        <dbReference type="Rhea" id="RHEA:13065"/>
        <dbReference type="ChEBI" id="CHEBI:15377"/>
        <dbReference type="ChEBI" id="CHEBI:15378"/>
        <dbReference type="ChEBI" id="CHEBI:30616"/>
        <dbReference type="ChEBI" id="CHEBI:43474"/>
        <dbReference type="ChEBI" id="CHEBI:456216"/>
        <dbReference type="EC" id="3.6.4.12"/>
    </reaction>
</comment>
<proteinExistence type="inferred from homology"/>
<evidence type="ECO:0000256" key="1">
    <source>
        <dbReference type="ARBA" id="ARBA00004123"/>
    </source>
</evidence>
<feature type="compositionally biased region" description="Low complexity" evidence="20">
    <location>
        <begin position="1082"/>
        <end position="1091"/>
    </location>
</feature>
<evidence type="ECO:0000256" key="9">
    <source>
        <dbReference type="ARBA" id="ARBA00022771"/>
    </source>
</evidence>
<feature type="compositionally biased region" description="Polar residues" evidence="20">
    <location>
        <begin position="101"/>
        <end position="110"/>
    </location>
</feature>
<feature type="compositionally biased region" description="Acidic residues" evidence="20">
    <location>
        <begin position="1332"/>
        <end position="1345"/>
    </location>
</feature>
<comment type="subcellular location">
    <subcellularLocation>
        <location evidence="2">Chromosome</location>
        <location evidence="2">Telomere</location>
    </subcellularLocation>
    <subcellularLocation>
        <location evidence="1">Nucleus</location>
    </subcellularLocation>
</comment>
<evidence type="ECO:0000256" key="6">
    <source>
        <dbReference type="ARBA" id="ARBA00022723"/>
    </source>
</evidence>
<dbReference type="Proteomes" id="UP000694871">
    <property type="component" value="Unplaced"/>
</dbReference>
<dbReference type="Pfam" id="PF00271">
    <property type="entry name" value="Helicase_C"/>
    <property type="match status" value="1"/>
</dbReference>
<feature type="compositionally biased region" description="Basic and acidic residues" evidence="20">
    <location>
        <begin position="680"/>
        <end position="689"/>
    </location>
</feature>
<protein>
    <recommendedName>
        <fullName evidence="4">DNA helicase</fullName>
        <ecNumber evidence="4">3.6.4.12</ecNumber>
    </recommendedName>
    <alternativeName>
        <fullName evidence="17">ATP-dependent helicase ATRX</fullName>
    </alternativeName>
</protein>
<evidence type="ECO:0000256" key="19">
    <source>
        <dbReference type="SAM" id="Coils"/>
    </source>
</evidence>
<dbReference type="SMART" id="SM00487">
    <property type="entry name" value="DEXDc"/>
    <property type="match status" value="1"/>
</dbReference>
<evidence type="ECO:0000259" key="22">
    <source>
        <dbReference type="PROSITE" id="PS51194"/>
    </source>
</evidence>
<dbReference type="PANTHER" id="PTHR46357">
    <property type="entry name" value="TRANSCRIPTIONAL REGULATOR ATRX"/>
    <property type="match status" value="1"/>
</dbReference>
<feature type="compositionally biased region" description="Basic residues" evidence="20">
    <location>
        <begin position="755"/>
        <end position="767"/>
    </location>
</feature>
<feature type="compositionally biased region" description="Basic residues" evidence="20">
    <location>
        <begin position="1050"/>
        <end position="1064"/>
    </location>
</feature>
<dbReference type="PROSITE" id="PS51192">
    <property type="entry name" value="HELICASE_ATP_BIND_1"/>
    <property type="match status" value="1"/>
</dbReference>
<keyword evidence="5" id="KW-0158">Chromosome</keyword>
<keyword evidence="13" id="KW-0779">Telomere</keyword>
<reference evidence="25" key="1">
    <citation type="submission" date="2025-08" db="UniProtKB">
        <authorList>
            <consortium name="RefSeq"/>
        </authorList>
    </citation>
    <scope>IDENTIFICATION</scope>
</reference>
<evidence type="ECO:0000256" key="16">
    <source>
        <dbReference type="ARBA" id="ARBA00023242"/>
    </source>
</evidence>
<dbReference type="RefSeq" id="XP_015281925.1">
    <property type="nucleotide sequence ID" value="XM_015426439.1"/>
</dbReference>
<evidence type="ECO:0000256" key="2">
    <source>
        <dbReference type="ARBA" id="ARBA00004574"/>
    </source>
</evidence>
<dbReference type="InterPro" id="IPR000330">
    <property type="entry name" value="SNF2_N"/>
</dbReference>
<feature type="compositionally biased region" description="Basic and acidic residues" evidence="20">
    <location>
        <begin position="975"/>
        <end position="986"/>
    </location>
</feature>
<feature type="domain" description="PHD-type" evidence="23">
    <location>
        <begin position="160"/>
        <end position="297"/>
    </location>
</feature>
<feature type="compositionally biased region" description="Basic and acidic residues" evidence="20">
    <location>
        <begin position="787"/>
        <end position="802"/>
    </location>
</feature>
<feature type="compositionally biased region" description="Polar residues" evidence="20">
    <location>
        <begin position="530"/>
        <end position="544"/>
    </location>
</feature>
<dbReference type="InterPro" id="IPR001650">
    <property type="entry name" value="Helicase_C-like"/>
</dbReference>
<feature type="compositionally biased region" description="Polar residues" evidence="20">
    <location>
        <begin position="935"/>
        <end position="948"/>
    </location>
</feature>
<dbReference type="SUPFAM" id="SSF57903">
    <property type="entry name" value="FYVE/PHD zinc finger"/>
    <property type="match status" value="1"/>
</dbReference>
<evidence type="ECO:0000256" key="8">
    <source>
        <dbReference type="ARBA" id="ARBA00022763"/>
    </source>
</evidence>
<feature type="compositionally biased region" description="Polar residues" evidence="20">
    <location>
        <begin position="46"/>
        <end position="58"/>
    </location>
</feature>
<feature type="compositionally biased region" description="Basic and acidic residues" evidence="20">
    <location>
        <begin position="949"/>
        <end position="959"/>
    </location>
</feature>
<dbReference type="InterPro" id="IPR038718">
    <property type="entry name" value="SNF2-like_sf"/>
</dbReference>
<evidence type="ECO:0000256" key="15">
    <source>
        <dbReference type="ARBA" id="ARBA00023204"/>
    </source>
</evidence>
<feature type="compositionally biased region" description="Basic residues" evidence="20">
    <location>
        <begin position="1222"/>
        <end position="1233"/>
    </location>
</feature>
<evidence type="ECO:0000256" key="14">
    <source>
        <dbReference type="ARBA" id="ARBA00023125"/>
    </source>
</evidence>
<feature type="compositionally biased region" description="Low complexity" evidence="20">
    <location>
        <begin position="707"/>
        <end position="716"/>
    </location>
</feature>
<evidence type="ECO:0000256" key="4">
    <source>
        <dbReference type="ARBA" id="ARBA00012551"/>
    </source>
</evidence>
<dbReference type="CDD" id="cd18793">
    <property type="entry name" value="SF2_C_SNF"/>
    <property type="match status" value="1"/>
</dbReference>
<evidence type="ECO:0000256" key="10">
    <source>
        <dbReference type="ARBA" id="ARBA00022801"/>
    </source>
</evidence>
<feature type="region of interest" description="Disordered" evidence="20">
    <location>
        <begin position="522"/>
        <end position="1356"/>
    </location>
</feature>
<keyword evidence="6" id="KW-0479">Metal-binding</keyword>
<keyword evidence="16" id="KW-0539">Nucleus</keyword>
<feature type="coiled-coil region" evidence="19">
    <location>
        <begin position="420"/>
        <end position="455"/>
    </location>
</feature>
<feature type="compositionally biased region" description="Basic and acidic residues" evidence="20">
    <location>
        <begin position="1065"/>
        <end position="1081"/>
    </location>
</feature>
<feature type="compositionally biased region" description="Basic and acidic residues" evidence="20">
    <location>
        <begin position="59"/>
        <end position="72"/>
    </location>
</feature>
<dbReference type="Gene3D" id="3.30.40.10">
    <property type="entry name" value="Zinc/RING finger domain, C3HC4 (zinc finger)"/>
    <property type="match status" value="1"/>
</dbReference>
<dbReference type="Pfam" id="PF00176">
    <property type="entry name" value="SNF2-rel_dom"/>
    <property type="match status" value="1"/>
</dbReference>
<keyword evidence="7" id="KW-0547">Nucleotide-binding</keyword>
<dbReference type="SUPFAM" id="SSF52540">
    <property type="entry name" value="P-loop containing nucleoside triphosphate hydrolases"/>
    <property type="match status" value="2"/>
</dbReference>
<comment type="similarity">
    <text evidence="3">Belongs to the SNF2/RAD54 helicase family.</text>
</comment>
<dbReference type="InterPro" id="IPR011011">
    <property type="entry name" value="Znf_FYVE_PHD"/>
</dbReference>
<keyword evidence="15" id="KW-0234">DNA repair</keyword>
<dbReference type="InterPro" id="IPR041430">
    <property type="entry name" value="ADD_ATRX"/>
</dbReference>
<organism evidence="24 25">
    <name type="scientific">Gekko japonicus</name>
    <name type="common">Schlegel's Japanese gecko</name>
    <dbReference type="NCBI Taxonomy" id="146911"/>
    <lineage>
        <taxon>Eukaryota</taxon>
        <taxon>Metazoa</taxon>
        <taxon>Chordata</taxon>
        <taxon>Craniata</taxon>
        <taxon>Vertebrata</taxon>
        <taxon>Euteleostomi</taxon>
        <taxon>Lepidosauria</taxon>
        <taxon>Squamata</taxon>
        <taxon>Bifurcata</taxon>
        <taxon>Gekkota</taxon>
        <taxon>Gekkonidae</taxon>
        <taxon>Gekkoninae</taxon>
        <taxon>Gekko</taxon>
    </lineage>
</organism>
<feature type="compositionally biased region" description="Low complexity" evidence="20">
    <location>
        <begin position="1031"/>
        <end position="1040"/>
    </location>
</feature>
<dbReference type="InterPro" id="IPR014001">
    <property type="entry name" value="Helicase_ATP-bd"/>
</dbReference>
<evidence type="ECO:0000259" key="23">
    <source>
        <dbReference type="PROSITE" id="PS51533"/>
    </source>
</evidence>
<dbReference type="InterPro" id="IPR049730">
    <property type="entry name" value="SNF2/RAD54-like_C"/>
</dbReference>
<feature type="compositionally biased region" description="Basic and acidic residues" evidence="20">
    <location>
        <begin position="1296"/>
        <end position="1305"/>
    </location>
</feature>
<feature type="coiled-coil region" evidence="19">
    <location>
        <begin position="1366"/>
        <end position="1396"/>
    </location>
</feature>
<name>A0ABM1L7I8_GEKJA</name>
<evidence type="ECO:0000256" key="18">
    <source>
        <dbReference type="ARBA" id="ARBA00047995"/>
    </source>
</evidence>
<feature type="compositionally biased region" description="Basic residues" evidence="20">
    <location>
        <begin position="1804"/>
        <end position="1814"/>
    </location>
</feature>
<dbReference type="PROSITE" id="PS51194">
    <property type="entry name" value="HELICASE_CTER"/>
    <property type="match status" value="1"/>
</dbReference>
<evidence type="ECO:0000256" key="7">
    <source>
        <dbReference type="ARBA" id="ARBA00022741"/>
    </source>
</evidence>
<keyword evidence="19" id="KW-0175">Coiled coil</keyword>
<evidence type="ECO:0000256" key="5">
    <source>
        <dbReference type="ARBA" id="ARBA00022454"/>
    </source>
</evidence>
<feature type="compositionally biased region" description="Acidic residues" evidence="20">
    <location>
        <begin position="1173"/>
        <end position="1184"/>
    </location>
</feature>
<feature type="compositionally biased region" description="Polar residues" evidence="20">
    <location>
        <begin position="960"/>
        <end position="970"/>
    </location>
</feature>
<keyword evidence="8" id="KW-0227">DNA damage</keyword>
<evidence type="ECO:0000256" key="20">
    <source>
        <dbReference type="SAM" id="MobiDB-lite"/>
    </source>
</evidence>
<dbReference type="Pfam" id="PF26143">
    <property type="entry name" value="ATRX_C"/>
    <property type="match status" value="1"/>
</dbReference>
<feature type="compositionally biased region" description="Basic and acidic residues" evidence="20">
    <location>
        <begin position="848"/>
        <end position="876"/>
    </location>
</feature>
<feature type="domain" description="Helicase ATP-binding" evidence="21">
    <location>
        <begin position="1456"/>
        <end position="1643"/>
    </location>
</feature>
<keyword evidence="24" id="KW-1185">Reference proteome</keyword>
<dbReference type="InterPro" id="IPR013083">
    <property type="entry name" value="Znf_RING/FYVE/PHD"/>
</dbReference>
<feature type="region of interest" description="Disordered" evidence="20">
    <location>
        <begin position="22"/>
        <end position="124"/>
    </location>
</feature>
<evidence type="ECO:0000259" key="21">
    <source>
        <dbReference type="PROSITE" id="PS51192"/>
    </source>
</evidence>
<dbReference type="SMART" id="SM00490">
    <property type="entry name" value="HELICc"/>
    <property type="match status" value="1"/>
</dbReference>
<feature type="domain" description="Helicase C-terminal" evidence="22">
    <location>
        <begin position="1901"/>
        <end position="2079"/>
    </location>
</feature>
<dbReference type="Gene3D" id="3.40.50.300">
    <property type="entry name" value="P-loop containing nucleotide triphosphate hydrolases"/>
    <property type="match status" value="1"/>
</dbReference>
<dbReference type="Gene3D" id="3.40.50.10810">
    <property type="entry name" value="Tandem AAA-ATPase domain"/>
    <property type="match status" value="1"/>
</dbReference>
<keyword evidence="12" id="KW-0067">ATP-binding</keyword>
<dbReference type="GeneID" id="107123232"/>
<feature type="compositionally biased region" description="Basic and acidic residues" evidence="20">
    <location>
        <begin position="1242"/>
        <end position="1253"/>
    </location>
</feature>
<evidence type="ECO:0000256" key="13">
    <source>
        <dbReference type="ARBA" id="ARBA00022895"/>
    </source>
</evidence>
<dbReference type="CDD" id="cd18068">
    <property type="entry name" value="DEXHc_ATRX"/>
    <property type="match status" value="1"/>
</dbReference>
<dbReference type="PANTHER" id="PTHR46357:SF1">
    <property type="entry name" value="TRANSCRIPTIONAL REGULATOR ATRX"/>
    <property type="match status" value="1"/>
</dbReference>
<evidence type="ECO:0000313" key="25">
    <source>
        <dbReference type="RefSeq" id="XP_015281925.1"/>
    </source>
</evidence>
<feature type="compositionally biased region" description="Basic residues" evidence="20">
    <location>
        <begin position="653"/>
        <end position="662"/>
    </location>
</feature>
<evidence type="ECO:0000256" key="17">
    <source>
        <dbReference type="ARBA" id="ARBA00031106"/>
    </source>
</evidence>
<feature type="region of interest" description="Disordered" evidence="20">
    <location>
        <begin position="1796"/>
        <end position="1876"/>
    </location>
</feature>
<gene>
    <name evidence="25" type="primary">ATRX</name>
</gene>
<feature type="compositionally biased region" description="Basic and acidic residues" evidence="20">
    <location>
        <begin position="578"/>
        <end position="596"/>
    </location>
</feature>
<dbReference type="InterPro" id="IPR058901">
    <property type="entry name" value="ATRX_C"/>
</dbReference>
<evidence type="ECO:0000256" key="11">
    <source>
        <dbReference type="ARBA" id="ARBA00022833"/>
    </source>
</evidence>
<keyword evidence="11" id="KW-0862">Zinc</keyword>
<dbReference type="PROSITE" id="PS51533">
    <property type="entry name" value="ADD"/>
    <property type="match status" value="1"/>
</dbReference>